<evidence type="ECO:0000256" key="2">
    <source>
        <dbReference type="ARBA" id="ARBA00022679"/>
    </source>
</evidence>
<evidence type="ECO:0000313" key="5">
    <source>
        <dbReference type="EMBL" id="MBC2603781.1"/>
    </source>
</evidence>
<feature type="binding site" evidence="3">
    <location>
        <position position="139"/>
    </location>
    <ligand>
        <name>substrate</name>
    </ligand>
</feature>
<keyword evidence="6" id="KW-1185">Reference proteome</keyword>
<proteinExistence type="predicted"/>
<protein>
    <submittedName>
        <fullName evidence="5">Sugar phosphorylase</fullName>
    </submittedName>
</protein>
<feature type="domain" description="Glycosyl hydrolase family 13 catalytic" evidence="4">
    <location>
        <begin position="55"/>
        <end position="418"/>
    </location>
</feature>
<keyword evidence="1" id="KW-0328">Glycosyltransferase</keyword>
<accession>A0A7X1B1B0</accession>
<dbReference type="RefSeq" id="WP_185694399.1">
    <property type="nucleotide sequence ID" value="NZ_JACHVA010000132.1"/>
</dbReference>
<feature type="binding site" evidence="3">
    <location>
        <begin position="232"/>
        <end position="234"/>
    </location>
    <ligand>
        <name>substrate</name>
    </ligand>
</feature>
<dbReference type="PANTHER" id="PTHR38784:SF1">
    <property type="entry name" value="SUCROSE PHOSPHORYLASE"/>
    <property type="match status" value="1"/>
</dbReference>
<dbReference type="CDD" id="cd11356">
    <property type="entry name" value="AmyAc_Sucrose_phosphorylase-like_1"/>
    <property type="match status" value="1"/>
</dbReference>
<dbReference type="InterPro" id="IPR016377">
    <property type="entry name" value="Sucrose_GGa_phosphorylase-rel"/>
</dbReference>
<dbReference type="Pfam" id="PF00128">
    <property type="entry name" value="Alpha-amylase"/>
    <property type="match status" value="1"/>
</dbReference>
<feature type="binding site" evidence="3">
    <location>
        <position position="101"/>
    </location>
    <ligand>
        <name>substrate</name>
    </ligand>
</feature>
<organism evidence="5 6">
    <name type="scientific">Puniceicoccus vermicola</name>
    <dbReference type="NCBI Taxonomy" id="388746"/>
    <lineage>
        <taxon>Bacteria</taxon>
        <taxon>Pseudomonadati</taxon>
        <taxon>Verrucomicrobiota</taxon>
        <taxon>Opitutia</taxon>
        <taxon>Puniceicoccales</taxon>
        <taxon>Puniceicoccaceae</taxon>
        <taxon>Puniceicoccus</taxon>
    </lineage>
</organism>
<dbReference type="GO" id="GO:0016757">
    <property type="term" value="F:glycosyltransferase activity"/>
    <property type="evidence" value="ECO:0007669"/>
    <property type="project" value="UniProtKB-KW"/>
</dbReference>
<dbReference type="PANTHER" id="PTHR38784">
    <property type="entry name" value="SUCROSE PHOSPHORYLASE"/>
    <property type="match status" value="1"/>
</dbReference>
<dbReference type="SMART" id="SM00642">
    <property type="entry name" value="Aamy"/>
    <property type="match status" value="1"/>
</dbReference>
<feature type="binding site" evidence="3">
    <location>
        <begin position="342"/>
        <end position="343"/>
    </location>
    <ligand>
        <name>substrate</name>
    </ligand>
</feature>
<dbReference type="InterPro" id="IPR006047">
    <property type="entry name" value="GH13_cat_dom"/>
</dbReference>
<evidence type="ECO:0000259" key="4">
    <source>
        <dbReference type="SMART" id="SM00642"/>
    </source>
</evidence>
<comment type="caution">
    <text evidence="5">The sequence shown here is derived from an EMBL/GenBank/DDBJ whole genome shotgun (WGS) entry which is preliminary data.</text>
</comment>
<feature type="binding site" evidence="3">
    <location>
        <position position="450"/>
    </location>
    <ligand>
        <name>substrate</name>
    </ligand>
</feature>
<dbReference type="GO" id="GO:0005975">
    <property type="term" value="P:carbohydrate metabolic process"/>
    <property type="evidence" value="ECO:0007669"/>
    <property type="project" value="InterPro"/>
</dbReference>
<sequence>METKEMEKDLTRLKGRLERIYGKEGALGILPSLIRLLEFYKGRVVERQGGWSEKDSFLITYADSIVDDESPIRSLHQFLNFRVGDVISFVHLLPFYPYTSDDGFSVVDFREIREDLGSWEDVEAMAEDFRLVFDAVINHVSASSPYMEGFCSGDERYEDFFVSLDPETDTSSVLRTRNLPLFHPYDTCRGKEWLWTTFSEDQIDLNYANPRVLLEVLDILLFFTVKGASMIRLDAIPYLWKELGTSCAHLPETHEIIKLIRDVYDSVAPHVLLLTETNVPHRENISYFGDKGDEAQMIYNFSLPPLIVWSLLKGDASILTKWAAGLEFISPTATYLNITATHDGIGMRPTEGILSEDERAELVQMSYDRGGDMTGKRNSDGSVSPYELNLSYFDAVNDPSSSDPEDLQVKKFLLSQAIPMALMGIPGIYIHSLLGSRNDLEGMKMSGRARSINRSQLQLQELSLELDEPESLRGQVLRGYSRLLSQRQKQRAFHPDSPQKILDLGPSFFAVHRGAGGADHEVLALHNVSGKEQELELSGWTVDLLDDEFTAGSVVEMTPYQVRWLRRSG</sequence>
<evidence type="ECO:0000313" key="6">
    <source>
        <dbReference type="Proteomes" id="UP000525652"/>
    </source>
</evidence>
<gene>
    <name evidence="5" type="ORF">H5P30_18535</name>
</gene>
<dbReference type="Gene3D" id="3.20.20.80">
    <property type="entry name" value="Glycosidases"/>
    <property type="match status" value="1"/>
</dbReference>
<evidence type="ECO:0000256" key="1">
    <source>
        <dbReference type="ARBA" id="ARBA00022676"/>
    </source>
</evidence>
<dbReference type="InterPro" id="IPR017853">
    <property type="entry name" value="GH"/>
</dbReference>
<dbReference type="InterPro" id="IPR045857">
    <property type="entry name" value="O16G_dom_2"/>
</dbReference>
<dbReference type="SUPFAM" id="SSF51445">
    <property type="entry name" value="(Trans)glycosidases"/>
    <property type="match status" value="1"/>
</dbReference>
<dbReference type="EMBL" id="JACHVA010000132">
    <property type="protein sequence ID" value="MBC2603781.1"/>
    <property type="molecule type" value="Genomic_DNA"/>
</dbReference>
<dbReference type="Gene3D" id="3.90.400.10">
    <property type="entry name" value="Oligo-1,6-glucosidase, Domain 2"/>
    <property type="match status" value="1"/>
</dbReference>
<dbReference type="Proteomes" id="UP000525652">
    <property type="component" value="Unassembled WGS sequence"/>
</dbReference>
<name>A0A7X1B1B0_9BACT</name>
<evidence type="ECO:0000256" key="3">
    <source>
        <dbReference type="PIRSR" id="PIRSR003059-2"/>
    </source>
</evidence>
<dbReference type="AlphaFoldDB" id="A0A7X1B1B0"/>
<reference evidence="5 6" key="1">
    <citation type="submission" date="2020-07" db="EMBL/GenBank/DDBJ databases">
        <authorList>
            <person name="Feng X."/>
        </authorList>
    </citation>
    <scope>NUCLEOTIDE SEQUENCE [LARGE SCALE GENOMIC DNA]</scope>
    <source>
        <strain evidence="5 6">JCM14086</strain>
    </source>
</reference>
<dbReference type="InterPro" id="IPR033746">
    <property type="entry name" value="GGa_phosphorylase"/>
</dbReference>
<keyword evidence="2" id="KW-0808">Transferase</keyword>
<dbReference type="PIRSF" id="PIRSF003059">
    <property type="entry name" value="Sucrose_phosphorylase"/>
    <property type="match status" value="1"/>
</dbReference>